<protein>
    <submittedName>
        <fullName evidence="3">DUF87 domain-containing protein</fullName>
    </submittedName>
</protein>
<dbReference type="RefSeq" id="WP_004019487.1">
    <property type="nucleotide sequence ID" value="NZ_CABEIC010000002.1"/>
</dbReference>
<reference evidence="3 4" key="1">
    <citation type="submission" date="2018-05" db="EMBL/GenBank/DDBJ databases">
        <title>Complete genome sequence of Gordonia terrae NRRL B-16283.</title>
        <authorList>
            <person name="Garlena R.A."/>
            <person name="Russell D.A."/>
            <person name="Hatfull G.F."/>
        </authorList>
    </citation>
    <scope>NUCLEOTIDE SEQUENCE [LARGE SCALE GENOMIC DNA]</scope>
    <source>
        <strain evidence="3 4">NRRL B-16283</strain>
    </source>
</reference>
<dbReference type="InterPro" id="IPR027417">
    <property type="entry name" value="P-loop_NTPase"/>
</dbReference>
<organism evidence="3 4">
    <name type="scientific">Gordonia terrae</name>
    <dbReference type="NCBI Taxonomy" id="2055"/>
    <lineage>
        <taxon>Bacteria</taxon>
        <taxon>Bacillati</taxon>
        <taxon>Actinomycetota</taxon>
        <taxon>Actinomycetes</taxon>
        <taxon>Mycobacteriales</taxon>
        <taxon>Gordoniaceae</taxon>
        <taxon>Gordonia</taxon>
    </lineage>
</organism>
<dbReference type="SUPFAM" id="SSF52540">
    <property type="entry name" value="P-loop containing nucleoside triphosphate hydrolases"/>
    <property type="match status" value="2"/>
</dbReference>
<dbReference type="SMART" id="SM00382">
    <property type="entry name" value="AAA"/>
    <property type="match status" value="2"/>
</dbReference>
<sequence length="1136" mass="121972">MDADARQALESIRLNWADTPDDVWGTADPFHVGGLHEDTIVDIVRSFDDARRSPSGSPIGVTVRGPAGSGKTHLLGRVRHRVQEEGGYFFLVKLLDATDFWRSVLVAIIDDLGRPAPRHRSQLNQLLHRLAIDAEVSDDTRAAVTGGAPLQPAALDDFIHGVYTRHSRHRRRSQHILRALVLLESDDFAAKDLGEAFLHLDIDDADELAAWGIRNARLGYQEIVENISRIIAFDDAAVLAIDQIDTLIEAGKTAEPGEESQVEKLAHGLMSVRETMSRTTCVVSSISAAWDYLSGHVMRSAVDRFRLPPTLQRPASADFGRLLLARRFAPGFSGVGFTPPHPTWPVSDTALRTATDYTPRELMVTVDRQIAALLRSDTFAEITDLTGAAQTSPATTTTTSISGAGQTTIPGIDESGRDTATPATDHTPSRTSPPTAVSSDDAPFTKIDQRYADLISRADPLPALVPDTEDRIVPSLLHAGLSTWIQALTRDADLWQLDARPGPKSPLHGRIRQLVDPNRDIEQSWSFRAIAASNARAVQTRLSSATTTSGFTLGDIERTLVILRRDPWPTGPKTQQMVTELHDRGGRVVAWTEHDIKRLSALATLRAERPSHLREWISARNPAAEIEFIADILGPALEAPAARVDTPVAPASQTDTTSGRREPGTAGHTSTPPTPREPEAGNPRSTDPQSSDRQSPDLPSRSESPGSDVGGSRSRTTASVVDQSITLGRSVATGEGVTVSLLALRKHVALFAGSGSGKTVLIRRIVEEAALRGVSSIILDVNNDLARLGTPWPDDDPRPWTPADRELAKRYLHDTEVAVFTPGRASGRPLSFQPLPDFSTVAGNPDEFRAAVDSAVGALIPHARAIGTSAKAYRQQAVLQQSMEAFGRRGGGTLQAYVGLLTELPDDASTLADAPKLAAELAENLKASMAIDPVFGGDAAPADPGFLLTPGPGFRARVSVINLAGLGTDDRRASFVNQLQMALFAWIKKNPAVDRPLGGLLVMDEAQNFAPSVRMTAASKSTSALASQARKYGLGLIFATQSPTGIDNKISANSSTQIFGLLNHPTQIDRAKELAANKGSRVPDIGKLPAGTFYIASEGGRFAKAATPLCLTYHPSSPPTEDEVVELARSTAPRGQ</sequence>
<feature type="region of interest" description="Disordered" evidence="1">
    <location>
        <begin position="1116"/>
        <end position="1136"/>
    </location>
</feature>
<evidence type="ECO:0000259" key="2">
    <source>
        <dbReference type="SMART" id="SM00382"/>
    </source>
</evidence>
<name>A0AAD0K8T4_9ACTN</name>
<feature type="compositionally biased region" description="Polar residues" evidence="1">
    <location>
        <begin position="683"/>
        <end position="693"/>
    </location>
</feature>
<dbReference type="InterPro" id="IPR008571">
    <property type="entry name" value="HerA-like"/>
</dbReference>
<dbReference type="EMBL" id="CP029604">
    <property type="protein sequence ID" value="AWO85398.1"/>
    <property type="molecule type" value="Genomic_DNA"/>
</dbReference>
<feature type="domain" description="AAA+ ATPase" evidence="2">
    <location>
        <begin position="57"/>
        <end position="377"/>
    </location>
</feature>
<dbReference type="InterPro" id="IPR003593">
    <property type="entry name" value="AAA+_ATPase"/>
</dbReference>
<dbReference type="Proteomes" id="UP000247118">
    <property type="component" value="Chromosome"/>
</dbReference>
<dbReference type="PANTHER" id="PTHR42957">
    <property type="entry name" value="HELICASE MJ1565-RELATED"/>
    <property type="match status" value="1"/>
</dbReference>
<evidence type="ECO:0000256" key="1">
    <source>
        <dbReference type="SAM" id="MobiDB-lite"/>
    </source>
</evidence>
<dbReference type="AlphaFoldDB" id="A0AAD0K8T4"/>
<feature type="compositionally biased region" description="Polar residues" evidence="1">
    <location>
        <begin position="421"/>
        <end position="438"/>
    </location>
</feature>
<evidence type="ECO:0000313" key="4">
    <source>
        <dbReference type="Proteomes" id="UP000247118"/>
    </source>
</evidence>
<proteinExistence type="predicted"/>
<dbReference type="Gene3D" id="3.40.50.300">
    <property type="entry name" value="P-loop containing nucleotide triphosphate hydrolases"/>
    <property type="match status" value="2"/>
</dbReference>
<dbReference type="Pfam" id="PF01935">
    <property type="entry name" value="DUF87"/>
    <property type="match status" value="1"/>
</dbReference>
<feature type="domain" description="AAA+ ATPase" evidence="2">
    <location>
        <begin position="744"/>
        <end position="1069"/>
    </location>
</feature>
<dbReference type="InterPro" id="IPR002789">
    <property type="entry name" value="HerA_central"/>
</dbReference>
<feature type="region of interest" description="Disordered" evidence="1">
    <location>
        <begin position="643"/>
        <end position="719"/>
    </location>
</feature>
<feature type="region of interest" description="Disordered" evidence="1">
    <location>
        <begin position="391"/>
        <end position="443"/>
    </location>
</feature>
<accession>A0AAD0K8T4</accession>
<gene>
    <name evidence="3" type="ORF">DLJ61_19455</name>
</gene>
<dbReference type="PANTHER" id="PTHR42957:SF2">
    <property type="entry name" value="HELICASE HERA CENTRAL DOMAIN-CONTAINING PROTEIN"/>
    <property type="match status" value="1"/>
</dbReference>
<dbReference type="KEGG" id="gta:BCM27_19260"/>
<feature type="compositionally biased region" description="Low complexity" evidence="1">
    <location>
        <begin position="391"/>
        <end position="409"/>
    </location>
</feature>
<dbReference type="GeneID" id="32689983"/>
<evidence type="ECO:0000313" key="3">
    <source>
        <dbReference type="EMBL" id="AWO85398.1"/>
    </source>
</evidence>